<dbReference type="KEGG" id="dpp:DICPUDRAFT_74903"/>
<dbReference type="EMBL" id="GL870955">
    <property type="protein sequence ID" value="EGC39558.1"/>
    <property type="molecule type" value="Genomic_DNA"/>
</dbReference>
<organism evidence="5 6">
    <name type="scientific">Dictyostelium purpureum</name>
    <name type="common">Slime mold</name>
    <dbReference type="NCBI Taxonomy" id="5786"/>
    <lineage>
        <taxon>Eukaryota</taxon>
        <taxon>Amoebozoa</taxon>
        <taxon>Evosea</taxon>
        <taxon>Eumycetozoa</taxon>
        <taxon>Dictyostelia</taxon>
        <taxon>Dictyosteliales</taxon>
        <taxon>Dictyosteliaceae</taxon>
        <taxon>Dictyostelium</taxon>
    </lineage>
</organism>
<evidence type="ECO:0000256" key="3">
    <source>
        <dbReference type="ARBA" id="ARBA00023136"/>
    </source>
</evidence>
<dbReference type="SUPFAM" id="SSF103506">
    <property type="entry name" value="Mitochondrial carrier"/>
    <property type="match status" value="1"/>
</dbReference>
<evidence type="ECO:0000256" key="2">
    <source>
        <dbReference type="ARBA" id="ARBA00022692"/>
    </source>
</evidence>
<dbReference type="GO" id="GO:0015230">
    <property type="term" value="F:FAD transmembrane transporter activity"/>
    <property type="evidence" value="ECO:0000318"/>
    <property type="project" value="GO_Central"/>
</dbReference>
<reference evidence="6" key="1">
    <citation type="journal article" date="2011" name="Genome Biol.">
        <title>Comparative genomics of the social amoebae Dictyostelium discoideum and Dictyostelium purpureum.</title>
        <authorList>
            <consortium name="US DOE Joint Genome Institute (JGI-PGF)"/>
            <person name="Sucgang R."/>
            <person name="Kuo A."/>
            <person name="Tian X."/>
            <person name="Salerno W."/>
            <person name="Parikh A."/>
            <person name="Feasley C.L."/>
            <person name="Dalin E."/>
            <person name="Tu H."/>
            <person name="Huang E."/>
            <person name="Barry K."/>
            <person name="Lindquist E."/>
            <person name="Shapiro H."/>
            <person name="Bruce D."/>
            <person name="Schmutz J."/>
            <person name="Salamov A."/>
            <person name="Fey P."/>
            <person name="Gaudet P."/>
            <person name="Anjard C."/>
            <person name="Babu M.M."/>
            <person name="Basu S."/>
            <person name="Bushmanova Y."/>
            <person name="van der Wel H."/>
            <person name="Katoh-Kurasawa M."/>
            <person name="Dinh C."/>
            <person name="Coutinho P.M."/>
            <person name="Saito T."/>
            <person name="Elias M."/>
            <person name="Schaap P."/>
            <person name="Kay R.R."/>
            <person name="Henrissat B."/>
            <person name="Eichinger L."/>
            <person name="Rivero F."/>
            <person name="Putnam N.H."/>
            <person name="West C.M."/>
            <person name="Loomis W.F."/>
            <person name="Chisholm R.L."/>
            <person name="Shaulsky G."/>
            <person name="Strassmann J.E."/>
            <person name="Queller D.C."/>
            <person name="Kuspa A."/>
            <person name="Grigoriev I.V."/>
        </authorList>
    </citation>
    <scope>NUCLEOTIDE SEQUENCE [LARGE SCALE GENOMIC DNA]</scope>
    <source>
        <strain evidence="6">QSDP1</strain>
    </source>
</reference>
<accession>F0Z929</accession>
<feature type="transmembrane region" description="Helical" evidence="4">
    <location>
        <begin position="15"/>
        <end position="35"/>
    </location>
</feature>
<evidence type="ECO:0000313" key="5">
    <source>
        <dbReference type="EMBL" id="EGC39558.1"/>
    </source>
</evidence>
<protein>
    <submittedName>
        <fullName evidence="5">Uncharacterized protein</fullName>
    </submittedName>
</protein>
<name>F0Z929_DICPU</name>
<dbReference type="Proteomes" id="UP000001064">
    <property type="component" value="Unassembled WGS sequence"/>
</dbReference>
<comment type="subcellular location">
    <subcellularLocation>
        <location evidence="1">Membrane</location>
    </subcellularLocation>
</comment>
<keyword evidence="6" id="KW-1185">Reference proteome</keyword>
<dbReference type="GO" id="GO:0008517">
    <property type="term" value="F:folic acid transmembrane transporter activity"/>
    <property type="evidence" value="ECO:0000318"/>
    <property type="project" value="GO_Central"/>
</dbReference>
<evidence type="ECO:0000256" key="4">
    <source>
        <dbReference type="SAM" id="Phobius"/>
    </source>
</evidence>
<dbReference type="VEuPathDB" id="AmoebaDB:DICPUDRAFT_74903"/>
<gene>
    <name evidence="5" type="ORF">DICPUDRAFT_74903</name>
</gene>
<dbReference type="RefSeq" id="XP_003283893.1">
    <property type="nucleotide sequence ID" value="XM_003283845.1"/>
</dbReference>
<evidence type="ECO:0000313" key="6">
    <source>
        <dbReference type="Proteomes" id="UP000001064"/>
    </source>
</evidence>
<dbReference type="GO" id="GO:0016020">
    <property type="term" value="C:membrane"/>
    <property type="evidence" value="ECO:0007669"/>
    <property type="project" value="UniProtKB-SubCell"/>
</dbReference>
<dbReference type="GO" id="GO:0005739">
    <property type="term" value="C:mitochondrion"/>
    <property type="evidence" value="ECO:0000318"/>
    <property type="project" value="GO_Central"/>
</dbReference>
<evidence type="ECO:0000256" key="1">
    <source>
        <dbReference type="ARBA" id="ARBA00004370"/>
    </source>
</evidence>
<keyword evidence="2 4" id="KW-0812">Transmembrane</keyword>
<dbReference type="GeneID" id="10509798"/>
<keyword evidence="4" id="KW-1133">Transmembrane helix</keyword>
<dbReference type="InParanoid" id="F0Z929"/>
<keyword evidence="3 4" id="KW-0472">Membrane</keyword>
<dbReference type="AlphaFoldDB" id="F0Z929"/>
<sequence>MKVIIEIKKQLFKDFYAVGATALGIFLVYSTGLIIEKKLHASKKSEASSFDVAKEIYKNKGIKGFFKGTTFALGYKVIVETVKDVQKKIFFDSNGNFKSGEAIAEKDNGNKLINKIKNKIKIKKNITPSAVSIESPTILNSGLNKITKKLNSIYIYLNNDVYKLELLNIVNVVLECPLYLIRDCFLISPNKFKFKEFFKSIKTFKVIKLFAYYAGVSILKSYSDTLIDAIVQEIQNNCEKKPNSLFNYLKFVIIINNNIILKSYFQSLILCPLDYIKIQYSLKVVESMDLGITVGAYKETQIQSPFAIIKKSGLSELYKAFNISFINNILSNVLSKYLDNMELVLNLIAIKKNITKK</sequence>
<dbReference type="GO" id="GO:0055085">
    <property type="term" value="P:transmembrane transport"/>
    <property type="evidence" value="ECO:0000318"/>
    <property type="project" value="GO_Central"/>
</dbReference>
<proteinExistence type="predicted"/>
<dbReference type="InterPro" id="IPR023395">
    <property type="entry name" value="MCP_dom_sf"/>
</dbReference>